<dbReference type="PANTHER" id="PTHR42791:SF1">
    <property type="entry name" value="N-ACETYLTRANSFERASE DOMAIN-CONTAINING PROTEIN"/>
    <property type="match status" value="1"/>
</dbReference>
<dbReference type="PANTHER" id="PTHR42791">
    <property type="entry name" value="GNAT FAMILY ACETYLTRANSFERASE"/>
    <property type="match status" value="1"/>
</dbReference>
<dbReference type="RefSeq" id="XP_040760909.1">
    <property type="nucleotide sequence ID" value="XM_040909627.1"/>
</dbReference>
<evidence type="ECO:0000313" key="2">
    <source>
        <dbReference type="EMBL" id="KZT03169.1"/>
    </source>
</evidence>
<dbReference type="InterPro" id="IPR052523">
    <property type="entry name" value="Trichothecene_AcTrans"/>
</dbReference>
<sequence length="211" mass="23548">MSPSNITVQYVSEPTEDLVEEAVKVFSDLMPEDPLAVSLVVGDRSLISSMARAMIKPIALVVGDMYTATDESGKLAGFTLWLPPGRNLYDTLRWATLTEEGKTYFAETMAKDFPKMIDSKTGIESTELNTYWCSFAFVKAQYQGKGVARAMFEVAFEKAKTLGATMALATTAERNVTIYQKLGFELKGYELMPSQWMPWDAWIFARDANTL</sequence>
<dbReference type="SUPFAM" id="SSF55729">
    <property type="entry name" value="Acyl-CoA N-acyltransferases (Nat)"/>
    <property type="match status" value="1"/>
</dbReference>
<dbReference type="Gene3D" id="3.40.630.30">
    <property type="match status" value="1"/>
</dbReference>
<dbReference type="GeneID" id="63826656"/>
<dbReference type="PROSITE" id="PS51186">
    <property type="entry name" value="GNAT"/>
    <property type="match status" value="1"/>
</dbReference>
<keyword evidence="3" id="KW-1185">Reference proteome</keyword>
<dbReference type="CDD" id="cd04301">
    <property type="entry name" value="NAT_SF"/>
    <property type="match status" value="1"/>
</dbReference>
<dbReference type="InParanoid" id="A0A165CP95"/>
<organism evidence="2 3">
    <name type="scientific">Laetiporus sulphureus 93-53</name>
    <dbReference type="NCBI Taxonomy" id="1314785"/>
    <lineage>
        <taxon>Eukaryota</taxon>
        <taxon>Fungi</taxon>
        <taxon>Dikarya</taxon>
        <taxon>Basidiomycota</taxon>
        <taxon>Agaricomycotina</taxon>
        <taxon>Agaricomycetes</taxon>
        <taxon>Polyporales</taxon>
        <taxon>Laetiporus</taxon>
    </lineage>
</organism>
<dbReference type="STRING" id="1314785.A0A165CP95"/>
<gene>
    <name evidence="2" type="ORF">LAESUDRAFT_729408</name>
</gene>
<proteinExistence type="predicted"/>
<accession>A0A165CP95</accession>
<dbReference type="Pfam" id="PF13508">
    <property type="entry name" value="Acetyltransf_7"/>
    <property type="match status" value="1"/>
</dbReference>
<reference evidence="2 3" key="1">
    <citation type="journal article" date="2016" name="Mol. Biol. Evol.">
        <title>Comparative Genomics of Early-Diverging Mushroom-Forming Fungi Provides Insights into the Origins of Lignocellulose Decay Capabilities.</title>
        <authorList>
            <person name="Nagy L.G."/>
            <person name="Riley R."/>
            <person name="Tritt A."/>
            <person name="Adam C."/>
            <person name="Daum C."/>
            <person name="Floudas D."/>
            <person name="Sun H."/>
            <person name="Yadav J.S."/>
            <person name="Pangilinan J."/>
            <person name="Larsson K.H."/>
            <person name="Matsuura K."/>
            <person name="Barry K."/>
            <person name="Labutti K."/>
            <person name="Kuo R."/>
            <person name="Ohm R.A."/>
            <person name="Bhattacharya S.S."/>
            <person name="Shirouzu T."/>
            <person name="Yoshinaga Y."/>
            <person name="Martin F.M."/>
            <person name="Grigoriev I.V."/>
            <person name="Hibbett D.S."/>
        </authorList>
    </citation>
    <scope>NUCLEOTIDE SEQUENCE [LARGE SCALE GENOMIC DNA]</scope>
    <source>
        <strain evidence="2 3">93-53</strain>
    </source>
</reference>
<dbReference type="InterPro" id="IPR000182">
    <property type="entry name" value="GNAT_dom"/>
</dbReference>
<name>A0A165CP95_9APHY</name>
<evidence type="ECO:0000259" key="1">
    <source>
        <dbReference type="PROSITE" id="PS51186"/>
    </source>
</evidence>
<feature type="domain" description="N-acetyltransferase" evidence="1">
    <location>
        <begin position="45"/>
        <end position="209"/>
    </location>
</feature>
<dbReference type="Proteomes" id="UP000076871">
    <property type="component" value="Unassembled WGS sequence"/>
</dbReference>
<dbReference type="GO" id="GO:0016747">
    <property type="term" value="F:acyltransferase activity, transferring groups other than amino-acyl groups"/>
    <property type="evidence" value="ECO:0007669"/>
    <property type="project" value="InterPro"/>
</dbReference>
<protein>
    <recommendedName>
        <fullName evidence="1">N-acetyltransferase domain-containing protein</fullName>
    </recommendedName>
</protein>
<dbReference type="EMBL" id="KV427646">
    <property type="protein sequence ID" value="KZT03169.1"/>
    <property type="molecule type" value="Genomic_DNA"/>
</dbReference>
<dbReference type="AlphaFoldDB" id="A0A165CP95"/>
<evidence type="ECO:0000313" key="3">
    <source>
        <dbReference type="Proteomes" id="UP000076871"/>
    </source>
</evidence>
<dbReference type="OrthoDB" id="61113at2759"/>
<dbReference type="InterPro" id="IPR016181">
    <property type="entry name" value="Acyl_CoA_acyltransferase"/>
</dbReference>